<dbReference type="GO" id="GO:0009399">
    <property type="term" value="P:nitrogen fixation"/>
    <property type="evidence" value="ECO:0007669"/>
    <property type="project" value="InterPro"/>
</dbReference>
<dbReference type="EMBL" id="CAJPUY010000017">
    <property type="protein sequence ID" value="CAG2151540.1"/>
    <property type="molecule type" value="Genomic_DNA"/>
</dbReference>
<dbReference type="Pfam" id="PF04891">
    <property type="entry name" value="NifQ"/>
    <property type="match status" value="1"/>
</dbReference>
<sequence length="204" mass="22178">MNHSLLLLDAFAAHPGDPVSRALSGVLESAAAGCLPRFAQWLGLPPGEFRDMLDTWFPGAASAGWEPDAPPADLATLPCEFGDIVEMLWDGRSQGAGGSHVRWAAHALACGCFGRTHLWQDMGLSGRDDVSRLLRQTFEPVFLANNTDMKWKKFFYHRVCERLDLHPCPEPSCDGCDQFAHCHGAEIRMAVPAVVAVLPVGKAV</sequence>
<accession>A0A916J095</accession>
<proteinExistence type="predicted"/>
<evidence type="ECO:0000313" key="1">
    <source>
        <dbReference type="EMBL" id="CAG2151540.1"/>
    </source>
</evidence>
<protein>
    <recommendedName>
        <fullName evidence="3">Nitrogen fixation protein NifQ</fullName>
    </recommendedName>
</protein>
<evidence type="ECO:0000313" key="2">
    <source>
        <dbReference type="Proteomes" id="UP000672934"/>
    </source>
</evidence>
<dbReference type="AlphaFoldDB" id="A0A916J095"/>
<evidence type="ECO:0008006" key="3">
    <source>
        <dbReference type="Google" id="ProtNLM"/>
    </source>
</evidence>
<organism evidence="1 2">
    <name type="scientific">Cupriavidus yeoncheonensis</name>
    <dbReference type="NCBI Taxonomy" id="1462994"/>
    <lineage>
        <taxon>Bacteria</taxon>
        <taxon>Pseudomonadati</taxon>
        <taxon>Pseudomonadota</taxon>
        <taxon>Betaproteobacteria</taxon>
        <taxon>Burkholderiales</taxon>
        <taxon>Burkholderiaceae</taxon>
        <taxon>Cupriavidus</taxon>
    </lineage>
</organism>
<dbReference type="Proteomes" id="UP000672934">
    <property type="component" value="Unassembled WGS sequence"/>
</dbReference>
<gene>
    <name evidence="1" type="ORF">LMG31506_04439</name>
</gene>
<name>A0A916J095_9BURK</name>
<comment type="caution">
    <text evidence="1">The sequence shown here is derived from an EMBL/GenBank/DDBJ whole genome shotgun (WGS) entry which is preliminary data.</text>
</comment>
<reference evidence="1" key="1">
    <citation type="submission" date="2021-03" db="EMBL/GenBank/DDBJ databases">
        <authorList>
            <person name="Peeters C."/>
        </authorList>
    </citation>
    <scope>NUCLEOTIDE SEQUENCE</scope>
    <source>
        <strain evidence="1">LMG 31506</strain>
    </source>
</reference>
<dbReference type="InterPro" id="IPR006975">
    <property type="entry name" value="NifQ"/>
</dbReference>
<keyword evidence="2" id="KW-1185">Reference proteome</keyword>
<dbReference type="GO" id="GO:0030151">
    <property type="term" value="F:molybdenum ion binding"/>
    <property type="evidence" value="ECO:0007669"/>
    <property type="project" value="InterPro"/>
</dbReference>
<dbReference type="RefSeq" id="WP_211949334.1">
    <property type="nucleotide sequence ID" value="NZ_CAJPUY010000017.1"/>
</dbReference>